<keyword evidence="7" id="KW-0067">ATP-binding</keyword>
<organism evidence="12 13">
    <name type="scientific">Glycomyces endophyticus</name>
    <dbReference type="NCBI Taxonomy" id="480996"/>
    <lineage>
        <taxon>Bacteria</taxon>
        <taxon>Bacillati</taxon>
        <taxon>Actinomycetota</taxon>
        <taxon>Actinomycetes</taxon>
        <taxon>Glycomycetales</taxon>
        <taxon>Glycomycetaceae</taxon>
        <taxon>Glycomyces</taxon>
    </lineage>
</organism>
<evidence type="ECO:0000256" key="1">
    <source>
        <dbReference type="ARBA" id="ARBA00000085"/>
    </source>
</evidence>
<feature type="transmembrane region" description="Helical" evidence="10">
    <location>
        <begin position="45"/>
        <end position="63"/>
    </location>
</feature>
<dbReference type="InterPro" id="IPR003594">
    <property type="entry name" value="HATPase_dom"/>
</dbReference>
<feature type="transmembrane region" description="Helical" evidence="10">
    <location>
        <begin position="109"/>
        <end position="131"/>
    </location>
</feature>
<dbReference type="Gene3D" id="3.30.565.10">
    <property type="entry name" value="Histidine kinase-like ATPase, C-terminal domain"/>
    <property type="match status" value="1"/>
</dbReference>
<evidence type="ECO:0000256" key="8">
    <source>
        <dbReference type="ARBA" id="ARBA00023012"/>
    </source>
</evidence>
<comment type="catalytic activity">
    <reaction evidence="1">
        <text>ATP + protein L-histidine = ADP + protein N-phospho-L-histidine.</text>
        <dbReference type="EC" id="2.7.13.3"/>
    </reaction>
</comment>
<accession>A0ABP4RZF8</accession>
<name>A0ABP4RZF8_9ACTN</name>
<keyword evidence="10" id="KW-1133">Transmembrane helix</keyword>
<feature type="transmembrane region" description="Helical" evidence="10">
    <location>
        <begin position="69"/>
        <end position="102"/>
    </location>
</feature>
<dbReference type="Proteomes" id="UP001499851">
    <property type="component" value="Unassembled WGS sequence"/>
</dbReference>
<feature type="transmembrane region" description="Helical" evidence="10">
    <location>
        <begin position="20"/>
        <end position="38"/>
    </location>
</feature>
<keyword evidence="3" id="KW-0597">Phosphoprotein</keyword>
<evidence type="ECO:0000256" key="2">
    <source>
        <dbReference type="ARBA" id="ARBA00012438"/>
    </source>
</evidence>
<protein>
    <recommendedName>
        <fullName evidence="2">histidine kinase</fullName>
        <ecNumber evidence="2">2.7.13.3</ecNumber>
    </recommendedName>
</protein>
<comment type="caution">
    <text evidence="12">The sequence shown here is derived from an EMBL/GenBank/DDBJ whole genome shotgun (WGS) entry which is preliminary data.</text>
</comment>
<dbReference type="EC" id="2.7.13.3" evidence="2"/>
<keyword evidence="5" id="KW-0547">Nucleotide-binding</keyword>
<reference evidence="13" key="1">
    <citation type="journal article" date="2019" name="Int. J. Syst. Evol. Microbiol.">
        <title>The Global Catalogue of Microorganisms (GCM) 10K type strain sequencing project: providing services to taxonomists for standard genome sequencing and annotation.</title>
        <authorList>
            <consortium name="The Broad Institute Genomics Platform"/>
            <consortium name="The Broad Institute Genome Sequencing Center for Infectious Disease"/>
            <person name="Wu L."/>
            <person name="Ma J."/>
        </authorList>
    </citation>
    <scope>NUCLEOTIDE SEQUENCE [LARGE SCALE GENOMIC DNA]</scope>
    <source>
        <strain evidence="13">JCM 16001</strain>
    </source>
</reference>
<dbReference type="InterPro" id="IPR036890">
    <property type="entry name" value="HATPase_C_sf"/>
</dbReference>
<evidence type="ECO:0000256" key="5">
    <source>
        <dbReference type="ARBA" id="ARBA00022741"/>
    </source>
</evidence>
<keyword evidence="10" id="KW-0472">Membrane</keyword>
<evidence type="ECO:0000259" key="11">
    <source>
        <dbReference type="SMART" id="SM00387"/>
    </source>
</evidence>
<keyword evidence="13" id="KW-1185">Reference proteome</keyword>
<evidence type="ECO:0000256" key="3">
    <source>
        <dbReference type="ARBA" id="ARBA00022553"/>
    </source>
</evidence>
<proteinExistence type="predicted"/>
<evidence type="ECO:0000313" key="12">
    <source>
        <dbReference type="EMBL" id="GAA1663562.1"/>
    </source>
</evidence>
<keyword evidence="4" id="KW-0808">Transferase</keyword>
<sequence>MPSPETRPAGGRDPFASRRLDLVVTAAMLADTLAAGLIKDFRDGMPFWGWLPLMLGPLVFPLWRRHPRLVLVVAVGSVLASGPLGVGPLAVVPALVAIAVAMYTGYRALSVWTVLALSAVTAVGNLHVAGWELNGQVVERTLLVVGWLHVALISGLSRRQRDAYMAEAEHVREEAVKRKAADERVRIARELHDSLTHSISVIRVQAGVALHLARKRGDDPPPALVAVEEAAKDATRELRETLTMLRDDDGHRLARVADLVDRYRGLGFAIDVECDIDRAAPVGTEVDHAAYRIVQEALTNAVRHSSGDAVRVRVSRDDDAVLVEVADNGAPVRFAPGRGLTGMRERVDALGGTLHVGPGEYGFTVRASLPDDTPEALPDGAAGPESVPALEESR</sequence>
<evidence type="ECO:0000256" key="4">
    <source>
        <dbReference type="ARBA" id="ARBA00022679"/>
    </source>
</evidence>
<dbReference type="Pfam" id="PF02518">
    <property type="entry name" value="HATPase_c"/>
    <property type="match status" value="1"/>
</dbReference>
<dbReference type="InterPro" id="IPR011712">
    <property type="entry name" value="Sig_transdc_His_kin_sub3_dim/P"/>
</dbReference>
<dbReference type="RefSeq" id="WP_344481582.1">
    <property type="nucleotide sequence ID" value="NZ_BAAAQF010000003.1"/>
</dbReference>
<gene>
    <name evidence="12" type="ORF">GCM10009830_06180</name>
</gene>
<dbReference type="EMBL" id="BAAAQF010000003">
    <property type="protein sequence ID" value="GAA1663562.1"/>
    <property type="molecule type" value="Genomic_DNA"/>
</dbReference>
<dbReference type="PANTHER" id="PTHR24421">
    <property type="entry name" value="NITRATE/NITRITE SENSOR PROTEIN NARX-RELATED"/>
    <property type="match status" value="1"/>
</dbReference>
<dbReference type="SMART" id="SM00387">
    <property type="entry name" value="HATPase_c"/>
    <property type="match status" value="1"/>
</dbReference>
<keyword evidence="8" id="KW-0902">Two-component regulatory system</keyword>
<dbReference type="PANTHER" id="PTHR24421:SF10">
    <property type="entry name" value="NITRATE_NITRITE SENSOR PROTEIN NARQ"/>
    <property type="match status" value="1"/>
</dbReference>
<dbReference type="SUPFAM" id="SSF55874">
    <property type="entry name" value="ATPase domain of HSP90 chaperone/DNA topoisomerase II/histidine kinase"/>
    <property type="match status" value="1"/>
</dbReference>
<feature type="region of interest" description="Disordered" evidence="9">
    <location>
        <begin position="367"/>
        <end position="394"/>
    </location>
</feature>
<evidence type="ECO:0000256" key="6">
    <source>
        <dbReference type="ARBA" id="ARBA00022777"/>
    </source>
</evidence>
<dbReference type="Pfam" id="PF07730">
    <property type="entry name" value="HisKA_3"/>
    <property type="match status" value="1"/>
</dbReference>
<dbReference type="InterPro" id="IPR050482">
    <property type="entry name" value="Sensor_HK_TwoCompSys"/>
</dbReference>
<evidence type="ECO:0000313" key="13">
    <source>
        <dbReference type="Proteomes" id="UP001499851"/>
    </source>
</evidence>
<keyword evidence="6 12" id="KW-0418">Kinase</keyword>
<keyword evidence="10" id="KW-0812">Transmembrane</keyword>
<feature type="domain" description="Histidine kinase/HSP90-like ATPase" evidence="11">
    <location>
        <begin position="285"/>
        <end position="373"/>
    </location>
</feature>
<evidence type="ECO:0000256" key="10">
    <source>
        <dbReference type="SAM" id="Phobius"/>
    </source>
</evidence>
<evidence type="ECO:0000256" key="7">
    <source>
        <dbReference type="ARBA" id="ARBA00022840"/>
    </source>
</evidence>
<evidence type="ECO:0000256" key="9">
    <source>
        <dbReference type="SAM" id="MobiDB-lite"/>
    </source>
</evidence>
<dbReference type="Gene3D" id="1.20.5.1930">
    <property type="match status" value="1"/>
</dbReference>
<dbReference type="CDD" id="cd16917">
    <property type="entry name" value="HATPase_UhpB-NarQ-NarX-like"/>
    <property type="match status" value="1"/>
</dbReference>
<dbReference type="GO" id="GO:0016301">
    <property type="term" value="F:kinase activity"/>
    <property type="evidence" value="ECO:0007669"/>
    <property type="project" value="UniProtKB-KW"/>
</dbReference>